<comment type="subcellular location">
    <subcellularLocation>
        <location evidence="1">Periplasm</location>
    </subcellularLocation>
</comment>
<evidence type="ECO:0000256" key="6">
    <source>
        <dbReference type="ARBA" id="ARBA00023002"/>
    </source>
</evidence>
<dbReference type="PANTHER" id="PTHR30600">
    <property type="entry name" value="CYTOCHROME C PEROXIDASE-RELATED"/>
    <property type="match status" value="1"/>
</dbReference>
<dbReference type="PROSITE" id="PS51007">
    <property type="entry name" value="CYTC"/>
    <property type="match status" value="2"/>
</dbReference>
<comment type="caution">
    <text evidence="10">The sequence shown here is derived from an EMBL/GenBank/DDBJ whole genome shotgun (WGS) entry which is preliminary data.</text>
</comment>
<dbReference type="Proteomes" id="UP001244640">
    <property type="component" value="Unassembled WGS sequence"/>
</dbReference>
<keyword evidence="5" id="KW-0574">Periplasm</keyword>
<keyword evidence="4" id="KW-0732">Signal</keyword>
<evidence type="ECO:0000259" key="9">
    <source>
        <dbReference type="PROSITE" id="PS51007"/>
    </source>
</evidence>
<evidence type="ECO:0000256" key="2">
    <source>
        <dbReference type="ARBA" id="ARBA00022617"/>
    </source>
</evidence>
<evidence type="ECO:0000256" key="1">
    <source>
        <dbReference type="ARBA" id="ARBA00004418"/>
    </source>
</evidence>
<evidence type="ECO:0000256" key="8">
    <source>
        <dbReference type="PROSITE-ProRule" id="PRU00433"/>
    </source>
</evidence>
<feature type="domain" description="Cytochrome c" evidence="9">
    <location>
        <begin position="231"/>
        <end position="377"/>
    </location>
</feature>
<evidence type="ECO:0000256" key="3">
    <source>
        <dbReference type="ARBA" id="ARBA00022723"/>
    </source>
</evidence>
<dbReference type="InterPro" id="IPR051395">
    <property type="entry name" value="Cytochrome_c_Peroxidase/MauG"/>
</dbReference>
<name>A0ABU0U7W4_9SPHI</name>
<sequence length="389" mass="43009">MFVANQTKQFIIIALAAIIVYSCRKGKSTPEEPMIVPQPEETLRQQYSKSVTQWPAAAWYSNIKVHELAALPENPSKDKAELIALGKALFFDPRTGNGMKTCASCHHPDTYWIDQKTTADGIALHHRNTPSLENVWYLEGKLFHDGRAKTYREQIAEAINSPIEMGGNTTALPAKLQAIPGYLRLYEAAYSSQTMSVEGLLDAIAAYSRSISSGETVFDRFIKGDYQALNDAQLEGLHLFRTKGKCINCHNGAFFTDLDFHNLGYANGAFFTDLDFHNLGYAVTSKGALDNGRFEATALETDKGKFRTPGLRNVIHTAPYLHNGSISSLSELINLLSQGMPQKTGQQVNGTLSPHIQNVRLSSKEQENILAFLESLSNVPSKTERPVLP</sequence>
<evidence type="ECO:0000313" key="11">
    <source>
        <dbReference type="Proteomes" id="UP001244640"/>
    </source>
</evidence>
<keyword evidence="3 8" id="KW-0479">Metal-binding</keyword>
<dbReference type="EMBL" id="JAUTBA010000001">
    <property type="protein sequence ID" value="MDQ1151052.1"/>
    <property type="molecule type" value="Genomic_DNA"/>
</dbReference>
<feature type="domain" description="Cytochrome c" evidence="9">
    <location>
        <begin position="81"/>
        <end position="212"/>
    </location>
</feature>
<dbReference type="Pfam" id="PF03150">
    <property type="entry name" value="CCP_MauG"/>
    <property type="match status" value="1"/>
</dbReference>
<evidence type="ECO:0000256" key="7">
    <source>
        <dbReference type="ARBA" id="ARBA00023004"/>
    </source>
</evidence>
<dbReference type="InterPro" id="IPR036909">
    <property type="entry name" value="Cyt_c-like_dom_sf"/>
</dbReference>
<organism evidence="10 11">
    <name type="scientific">Sphingobacterium zeae</name>
    <dbReference type="NCBI Taxonomy" id="1776859"/>
    <lineage>
        <taxon>Bacteria</taxon>
        <taxon>Pseudomonadati</taxon>
        <taxon>Bacteroidota</taxon>
        <taxon>Sphingobacteriia</taxon>
        <taxon>Sphingobacteriales</taxon>
        <taxon>Sphingobacteriaceae</taxon>
        <taxon>Sphingobacterium</taxon>
    </lineage>
</organism>
<evidence type="ECO:0000256" key="4">
    <source>
        <dbReference type="ARBA" id="ARBA00022729"/>
    </source>
</evidence>
<accession>A0ABU0U7W4</accession>
<dbReference type="EC" id="1.11.1.5" evidence="10"/>
<dbReference type="PANTHER" id="PTHR30600:SF10">
    <property type="entry name" value="BLL6722 PROTEIN"/>
    <property type="match status" value="1"/>
</dbReference>
<dbReference type="SUPFAM" id="SSF46626">
    <property type="entry name" value="Cytochrome c"/>
    <property type="match status" value="2"/>
</dbReference>
<dbReference type="PIRSF" id="PIRSF000294">
    <property type="entry name" value="Cytochrome-c_peroxidase"/>
    <property type="match status" value="1"/>
</dbReference>
<reference evidence="10 11" key="1">
    <citation type="submission" date="2023-07" db="EMBL/GenBank/DDBJ databases">
        <title>Functional and genomic diversity of the sorghum phyllosphere microbiome.</title>
        <authorList>
            <person name="Shade A."/>
        </authorList>
    </citation>
    <scope>NUCLEOTIDE SEQUENCE [LARGE SCALE GENOMIC DNA]</scope>
    <source>
        <strain evidence="10 11">SORGH_AS_0892</strain>
    </source>
</reference>
<dbReference type="InterPro" id="IPR009056">
    <property type="entry name" value="Cyt_c-like_dom"/>
</dbReference>
<evidence type="ECO:0000256" key="5">
    <source>
        <dbReference type="ARBA" id="ARBA00022764"/>
    </source>
</evidence>
<dbReference type="RefSeq" id="WP_307186597.1">
    <property type="nucleotide sequence ID" value="NZ_JAUTBA010000001.1"/>
</dbReference>
<keyword evidence="7 8" id="KW-0408">Iron</keyword>
<gene>
    <name evidence="10" type="ORF">QE382_003036</name>
</gene>
<dbReference type="Gene3D" id="1.10.760.10">
    <property type="entry name" value="Cytochrome c-like domain"/>
    <property type="match status" value="2"/>
</dbReference>
<keyword evidence="2 8" id="KW-0349">Heme</keyword>
<dbReference type="InterPro" id="IPR026259">
    <property type="entry name" value="MauG/Cytc_peroxidase"/>
</dbReference>
<keyword evidence="11" id="KW-1185">Reference proteome</keyword>
<keyword evidence="6 10" id="KW-0560">Oxidoreductase</keyword>
<dbReference type="GO" id="GO:0004130">
    <property type="term" value="F:cytochrome-c peroxidase activity"/>
    <property type="evidence" value="ECO:0007669"/>
    <property type="project" value="UniProtKB-EC"/>
</dbReference>
<protein>
    <submittedName>
        <fullName evidence="10">Cytochrome c peroxidase</fullName>
        <ecNumber evidence="10">1.11.1.5</ecNumber>
    </submittedName>
</protein>
<evidence type="ECO:0000313" key="10">
    <source>
        <dbReference type="EMBL" id="MDQ1151052.1"/>
    </source>
</evidence>
<proteinExistence type="predicted"/>
<keyword evidence="10" id="KW-0575">Peroxidase</keyword>
<dbReference type="InterPro" id="IPR004852">
    <property type="entry name" value="Di-haem_cyt_c_peroxidsae"/>
</dbReference>